<organism evidence="1">
    <name type="scientific">anaerobic digester metagenome</name>
    <dbReference type="NCBI Taxonomy" id="1263854"/>
    <lineage>
        <taxon>unclassified sequences</taxon>
        <taxon>metagenomes</taxon>
        <taxon>ecological metagenomes</taxon>
    </lineage>
</organism>
<dbReference type="EMBL" id="CAADRM010000144">
    <property type="protein sequence ID" value="VFU18136.1"/>
    <property type="molecule type" value="Genomic_DNA"/>
</dbReference>
<protein>
    <submittedName>
        <fullName evidence="1">Uncharacterized protein</fullName>
    </submittedName>
</protein>
<proteinExistence type="predicted"/>
<name>A0A485M6B6_9ZZZZ</name>
<gene>
    <name evidence="1" type="ORF">SCFA_770026</name>
</gene>
<reference evidence="1" key="1">
    <citation type="submission" date="2019-03" db="EMBL/GenBank/DDBJ databases">
        <authorList>
            <person name="Hao L."/>
        </authorList>
    </citation>
    <scope>NUCLEOTIDE SEQUENCE</scope>
</reference>
<accession>A0A485M6B6</accession>
<dbReference type="AlphaFoldDB" id="A0A485M6B6"/>
<sequence length="52" mass="5491">MPKVKPPPCAAGGRHVLLAYPAGALFNYVGIYRFHVFFGDAAAVPAVLKGHP</sequence>
<evidence type="ECO:0000313" key="1">
    <source>
        <dbReference type="EMBL" id="VFU18136.1"/>
    </source>
</evidence>